<dbReference type="InterPro" id="IPR007358">
    <property type="entry name" value="Nucleoid_associated_NdpA"/>
</dbReference>
<dbReference type="GO" id="GO:0003727">
    <property type="term" value="F:single-stranded RNA binding"/>
    <property type="evidence" value="ECO:0007669"/>
    <property type="project" value="TreeGrafter"/>
</dbReference>
<dbReference type="Proteomes" id="UP000262073">
    <property type="component" value="Chromosome"/>
</dbReference>
<keyword evidence="5" id="KW-1185">Reference proteome</keyword>
<evidence type="ECO:0000256" key="2">
    <source>
        <dbReference type="ARBA" id="ARBA00009035"/>
    </source>
</evidence>
<dbReference type="PANTHER" id="PTHR38772">
    <property type="match status" value="1"/>
</dbReference>
<comment type="subcellular location">
    <subcellularLocation>
        <location evidence="1">Cytoplasm</location>
        <location evidence="1">Nucleoid</location>
    </subcellularLocation>
</comment>
<sequence>MSALIHHFVVHRLIVNEEEKIQAIPRNACLTVTPEIEHLAHQINHSFNSKPGKGVGHFVEQAPGEDDAAGKDVSGFATELGQFIAAQNQGQDDLEDKFHSLSLSATHRLITSLIETGSVETGFLIFCQYEYLATQYLMIALLNTRAHVEVNQALELTSKEHLDLAKMQLAVRIDLTQLQVQPEQQRYVSFIKGRMGRKVSDFFMDFIGCEELVDVKQQNKQLISSVDAYLAGESLNREEQEQHRNEVKSYFKEKIDSGESLSISELSGRLPADSASSHSFEQFTNSLDTPLEKAIQPDPAALRQLAKFTGAGAGVSVSFERKLLGDRVIYDPQSDTLTIKGIPPNLKDQLLRQSAGFHSDSDE</sequence>
<keyword evidence="3" id="KW-0963">Cytoplasm</keyword>
<dbReference type="KEGG" id="salm:D0Y50_09190"/>
<evidence type="ECO:0000313" key="5">
    <source>
        <dbReference type="Proteomes" id="UP000262073"/>
    </source>
</evidence>
<evidence type="ECO:0000256" key="1">
    <source>
        <dbReference type="ARBA" id="ARBA00004453"/>
    </source>
</evidence>
<dbReference type="RefSeq" id="WP_108567990.1">
    <property type="nucleotide sequence ID" value="NZ_CP031769.1"/>
</dbReference>
<dbReference type="PANTHER" id="PTHR38772:SF1">
    <property type="entry name" value="NUCLEOID-ASSOCIATED PROTEIN YEJK"/>
    <property type="match status" value="1"/>
</dbReference>
<dbReference type="EMBL" id="CP031769">
    <property type="protein sequence ID" value="AXR06523.1"/>
    <property type="molecule type" value="Genomic_DNA"/>
</dbReference>
<dbReference type="GO" id="GO:0043590">
    <property type="term" value="C:bacterial nucleoid"/>
    <property type="evidence" value="ECO:0007669"/>
    <property type="project" value="TreeGrafter"/>
</dbReference>
<accession>A0A346NLW6</accession>
<evidence type="ECO:0000313" key="4">
    <source>
        <dbReference type="EMBL" id="AXR06523.1"/>
    </source>
</evidence>
<evidence type="ECO:0000256" key="3">
    <source>
        <dbReference type="ARBA" id="ARBA00022490"/>
    </source>
</evidence>
<name>A0A346NLW6_9ALTE</name>
<dbReference type="NCBIfam" id="NF001557">
    <property type="entry name" value="PRK00378.1"/>
    <property type="match status" value="1"/>
</dbReference>
<reference evidence="4 5" key="1">
    <citation type="submission" date="2018-08" db="EMBL/GenBank/DDBJ databases">
        <title>Salinimonas sediminis sp. nov., a piezophilic bacterium isolated from a deep-sea sediment sample from the New Britain Trench.</title>
        <authorList>
            <person name="Cao J."/>
        </authorList>
    </citation>
    <scope>NUCLEOTIDE SEQUENCE [LARGE SCALE GENOMIC DNA]</scope>
    <source>
        <strain evidence="4 5">N102</strain>
    </source>
</reference>
<dbReference type="GO" id="GO:0003690">
    <property type="term" value="F:double-stranded DNA binding"/>
    <property type="evidence" value="ECO:0007669"/>
    <property type="project" value="TreeGrafter"/>
</dbReference>
<proteinExistence type="inferred from homology"/>
<protein>
    <submittedName>
        <fullName evidence="4">Nucleoid-associated protein YejK</fullName>
    </submittedName>
</protein>
<organism evidence="4 5">
    <name type="scientific">Salinimonas sediminis</name>
    <dbReference type="NCBI Taxonomy" id="2303538"/>
    <lineage>
        <taxon>Bacteria</taxon>
        <taxon>Pseudomonadati</taxon>
        <taxon>Pseudomonadota</taxon>
        <taxon>Gammaproteobacteria</taxon>
        <taxon>Alteromonadales</taxon>
        <taxon>Alteromonadaceae</taxon>
        <taxon>Alteromonas/Salinimonas group</taxon>
        <taxon>Salinimonas</taxon>
    </lineage>
</organism>
<dbReference type="OrthoDB" id="9131762at2"/>
<gene>
    <name evidence="4" type="primary">yejK</name>
    <name evidence="4" type="ORF">D0Y50_09190</name>
</gene>
<dbReference type="Pfam" id="PF04245">
    <property type="entry name" value="NA37"/>
    <property type="match status" value="1"/>
</dbReference>
<dbReference type="AlphaFoldDB" id="A0A346NLW6"/>
<comment type="similarity">
    <text evidence="2">Belongs to the YejK family.</text>
</comment>